<feature type="compositionally biased region" description="Acidic residues" evidence="1">
    <location>
        <begin position="15"/>
        <end position="41"/>
    </location>
</feature>
<dbReference type="EMBL" id="QXFV01001059">
    <property type="protein sequence ID" value="KAE9016514.1"/>
    <property type="molecule type" value="Genomic_DNA"/>
</dbReference>
<reference evidence="4 6" key="1">
    <citation type="submission" date="2018-08" db="EMBL/GenBank/DDBJ databases">
        <title>Genomic investigation of the strawberry pathogen Phytophthora fragariae indicates pathogenicity is determined by transcriptional variation in three key races.</title>
        <authorList>
            <person name="Adams T.M."/>
            <person name="Armitage A.D."/>
            <person name="Sobczyk M.K."/>
            <person name="Bates H.J."/>
            <person name="Dunwell J.M."/>
            <person name="Nellist C.F."/>
            <person name="Harrison R.J."/>
        </authorList>
    </citation>
    <scope>NUCLEOTIDE SEQUENCE [LARGE SCALE GENOMIC DNA]</scope>
    <source>
        <strain evidence="3 5">SCRP249</strain>
        <strain evidence="4 6">SCRP333</strain>
    </source>
</reference>
<comment type="caution">
    <text evidence="4">The sequence shown here is derived from an EMBL/GenBank/DDBJ whole genome shotgun (WGS) entry which is preliminary data.</text>
</comment>
<feature type="region of interest" description="Disordered" evidence="1">
    <location>
        <begin position="585"/>
        <end position="636"/>
    </location>
</feature>
<dbReference type="Proteomes" id="UP000429607">
    <property type="component" value="Unassembled WGS sequence"/>
</dbReference>
<gene>
    <name evidence="3" type="ORF">PR001_g14635</name>
    <name evidence="4" type="ORF">PR003_g15666</name>
</gene>
<dbReference type="PANTHER" id="PTHR34415">
    <property type="entry name" value="INTEGRASE CATALYTIC DOMAIN-CONTAINING PROTEIN"/>
    <property type="match status" value="1"/>
</dbReference>
<feature type="domain" description="DUF7869" evidence="2">
    <location>
        <begin position="353"/>
        <end position="482"/>
    </location>
</feature>
<keyword evidence="6" id="KW-1185">Reference proteome</keyword>
<dbReference type="PANTHER" id="PTHR34415:SF1">
    <property type="entry name" value="INTEGRASE CATALYTIC DOMAIN-CONTAINING PROTEIN"/>
    <property type="match status" value="1"/>
</dbReference>
<organism evidence="4 6">
    <name type="scientific">Phytophthora rubi</name>
    <dbReference type="NCBI Taxonomy" id="129364"/>
    <lineage>
        <taxon>Eukaryota</taxon>
        <taxon>Sar</taxon>
        <taxon>Stramenopiles</taxon>
        <taxon>Oomycota</taxon>
        <taxon>Peronosporomycetes</taxon>
        <taxon>Peronosporales</taxon>
        <taxon>Peronosporaceae</taxon>
        <taxon>Phytophthora</taxon>
    </lineage>
</organism>
<evidence type="ECO:0000313" key="5">
    <source>
        <dbReference type="Proteomes" id="UP000429607"/>
    </source>
</evidence>
<feature type="compositionally biased region" description="Basic residues" evidence="1">
    <location>
        <begin position="627"/>
        <end position="636"/>
    </location>
</feature>
<sequence>MSGESECDAASAPDDSGDENWEEEAEKEAEEDAQSEPEPEEEWGKTASTVRVDGEDRVVSLIQGDECGTCVQDKKEQLQHFFQSLDKLSKDERKASIMTALAILKEADTASQRRGFGLRDKYAYFLPLVGRVCRSTFCSSYSVSVATIARFRARIKGGDFSPKPHGGKSNLNAFRIDTTWLIEWFMSLAAKIGDVVPIRVRQQRTVDGRVTRYYSPNEYTLLPAHLTWERLHEEMLHYVDDRGLEVAVPAASTMRQLLSERCPTIRIRSVRSNIYDECAIYQSRLRTTPTTDETEAFGIHTAAARRMRQEYRNDMDSLSGEHAVIIIDYSQNLTLPSVANTPSQWYFMSLWAVNVFGIYYANRSIQYNFVYGEDVAGKGSEEVISMLRYFLRKVAGLQDPKRLTIYADNCTGQNKNNFVAKYLLALVHTATLERVDLKFFVKGHTKNAVDRGFGHVRKKFARTDVWTMDQLVRLVDEAATSSATVPINADSDERPGMVHCRVGPDDEPVEFDLRRVYDGIKVDGQRVELLFKEALTAMPPPKPNTEKIVQMHEKVRPNVPDEYRNDVLYAPPTESQVQEARMIKQVRTARRKSKNATKPTAAEADETAADQSGGTTLNAQPREAGPHTRKKARKQQ</sequence>
<evidence type="ECO:0000256" key="1">
    <source>
        <dbReference type="SAM" id="MobiDB-lite"/>
    </source>
</evidence>
<dbReference type="AlphaFoldDB" id="A0A6A4EXE3"/>
<evidence type="ECO:0000313" key="3">
    <source>
        <dbReference type="EMBL" id="KAE9016514.1"/>
    </source>
</evidence>
<dbReference type="Pfam" id="PF25273">
    <property type="entry name" value="DUF7869"/>
    <property type="match status" value="1"/>
</dbReference>
<dbReference type="Proteomes" id="UP000434957">
    <property type="component" value="Unassembled WGS sequence"/>
</dbReference>
<proteinExistence type="predicted"/>
<evidence type="ECO:0000313" key="6">
    <source>
        <dbReference type="Proteomes" id="UP000434957"/>
    </source>
</evidence>
<evidence type="ECO:0000259" key="2">
    <source>
        <dbReference type="Pfam" id="PF25273"/>
    </source>
</evidence>
<feature type="region of interest" description="Disordered" evidence="1">
    <location>
        <begin position="1"/>
        <end position="49"/>
    </location>
</feature>
<dbReference type="InterPro" id="IPR057191">
    <property type="entry name" value="DUF7869"/>
</dbReference>
<protein>
    <recommendedName>
        <fullName evidence="2">DUF7869 domain-containing protein</fullName>
    </recommendedName>
</protein>
<name>A0A6A4EXE3_9STRA</name>
<dbReference type="EMBL" id="QXFT01001099">
    <property type="protein sequence ID" value="KAE9328965.1"/>
    <property type="molecule type" value="Genomic_DNA"/>
</dbReference>
<accession>A0A6A4EXE3</accession>
<evidence type="ECO:0000313" key="4">
    <source>
        <dbReference type="EMBL" id="KAE9328965.1"/>
    </source>
</evidence>